<accession>A0A367IJE7</accession>
<evidence type="ECO:0000313" key="2">
    <source>
        <dbReference type="Proteomes" id="UP000252139"/>
    </source>
</evidence>
<evidence type="ECO:0008006" key="3">
    <source>
        <dbReference type="Google" id="ProtNLM"/>
    </source>
</evidence>
<protein>
    <recommendedName>
        <fullName evidence="3">DDE Tnp4 domain-containing protein</fullName>
    </recommendedName>
</protein>
<proteinExistence type="predicted"/>
<dbReference type="AlphaFoldDB" id="A0A367IJE7"/>
<gene>
    <name evidence="1" type="ORF">CU097_001288</name>
</gene>
<keyword evidence="2" id="KW-1185">Reference proteome</keyword>
<evidence type="ECO:0000313" key="1">
    <source>
        <dbReference type="EMBL" id="RCH77790.1"/>
    </source>
</evidence>
<comment type="caution">
    <text evidence="1">The sequence shown here is derived from an EMBL/GenBank/DDBJ whole genome shotgun (WGS) entry which is preliminary data.</text>
</comment>
<dbReference type="EMBL" id="PJQL01005657">
    <property type="protein sequence ID" value="RCH77790.1"/>
    <property type="molecule type" value="Genomic_DNA"/>
</dbReference>
<dbReference type="OrthoDB" id="2393881at2759"/>
<organism evidence="1 2">
    <name type="scientific">Rhizopus azygosporus</name>
    <name type="common">Rhizopus microsporus var. azygosporus</name>
    <dbReference type="NCBI Taxonomy" id="86630"/>
    <lineage>
        <taxon>Eukaryota</taxon>
        <taxon>Fungi</taxon>
        <taxon>Fungi incertae sedis</taxon>
        <taxon>Mucoromycota</taxon>
        <taxon>Mucoromycotina</taxon>
        <taxon>Mucoromycetes</taxon>
        <taxon>Mucorales</taxon>
        <taxon>Mucorineae</taxon>
        <taxon>Rhizopodaceae</taxon>
        <taxon>Rhizopus</taxon>
    </lineage>
</organism>
<name>A0A367IJE7_RHIAZ</name>
<dbReference type="Proteomes" id="UP000252139">
    <property type="component" value="Unassembled WGS sequence"/>
</dbReference>
<feature type="non-terminal residue" evidence="1">
    <location>
        <position position="1"/>
    </location>
</feature>
<reference evidence="1 2" key="1">
    <citation type="journal article" date="2018" name="G3 (Bethesda)">
        <title>Phylogenetic and Phylogenomic Definition of Rhizopus Species.</title>
        <authorList>
            <person name="Gryganskyi A.P."/>
            <person name="Golan J."/>
            <person name="Dolatabadi S."/>
            <person name="Mondo S."/>
            <person name="Robb S."/>
            <person name="Idnurm A."/>
            <person name="Muszewska A."/>
            <person name="Steczkiewicz K."/>
            <person name="Masonjones S."/>
            <person name="Liao H.L."/>
            <person name="Gajdeczka M.T."/>
            <person name="Anike F."/>
            <person name="Vuek A."/>
            <person name="Anishchenko I.M."/>
            <person name="Voigt K."/>
            <person name="de Hoog G.S."/>
            <person name="Smith M.E."/>
            <person name="Heitman J."/>
            <person name="Vilgalys R."/>
            <person name="Stajich J.E."/>
        </authorList>
    </citation>
    <scope>NUCLEOTIDE SEQUENCE [LARGE SCALE GENOMIC DNA]</scope>
    <source>
        <strain evidence="1 2">CBS 357.93</strain>
    </source>
</reference>
<feature type="non-terminal residue" evidence="1">
    <location>
        <position position="134"/>
    </location>
</feature>
<sequence length="134" mass="15415">KTRKHVSNFLSHCIDGHDGKIKYYDPDTKTMDIKSYKLDGPGLRTQIVTDSNQMILYVSKSEKCGKGDCIAMDGGYNLYINKFKEDSLNSGKEFSDKNFVYPIRKENNKNLSASELQYNKRFGSFRSEIEDQFS</sequence>